<evidence type="ECO:0008006" key="3">
    <source>
        <dbReference type="Google" id="ProtNLM"/>
    </source>
</evidence>
<accession>A0A917LW40</accession>
<keyword evidence="2" id="KW-1185">Reference proteome</keyword>
<reference evidence="1" key="1">
    <citation type="journal article" date="2014" name="Int. J. Syst. Evol. Microbiol.">
        <title>Complete genome sequence of Corynebacterium casei LMG S-19264T (=DSM 44701T), isolated from a smear-ripened cheese.</title>
        <authorList>
            <consortium name="US DOE Joint Genome Institute (JGI-PGF)"/>
            <person name="Walter F."/>
            <person name="Albersmeier A."/>
            <person name="Kalinowski J."/>
            <person name="Ruckert C."/>
        </authorList>
    </citation>
    <scope>NUCLEOTIDE SEQUENCE</scope>
    <source>
        <strain evidence="1">CGMCC 1.12187</strain>
    </source>
</reference>
<gene>
    <name evidence="1" type="ORF">GCM10011374_24980</name>
</gene>
<evidence type="ECO:0000313" key="2">
    <source>
        <dbReference type="Proteomes" id="UP000638848"/>
    </source>
</evidence>
<proteinExistence type="predicted"/>
<comment type="caution">
    <text evidence="1">The sequence shown here is derived from an EMBL/GenBank/DDBJ whole genome shotgun (WGS) entry which is preliminary data.</text>
</comment>
<dbReference type="Proteomes" id="UP000638848">
    <property type="component" value="Unassembled WGS sequence"/>
</dbReference>
<dbReference type="AlphaFoldDB" id="A0A917LW40"/>
<dbReference type="RefSeq" id="WP_188537698.1">
    <property type="nucleotide sequence ID" value="NZ_BMEQ01000013.1"/>
</dbReference>
<protein>
    <recommendedName>
        <fullName evidence="3">Ketohydroxyglutarate aldolase</fullName>
    </recommendedName>
</protein>
<name>A0A917LW40_9MICC</name>
<evidence type="ECO:0000313" key="1">
    <source>
        <dbReference type="EMBL" id="GGG61036.1"/>
    </source>
</evidence>
<sequence length="81" mass="9101">MNTQTAHITVVVDAAHRPAIDALTHRLRAEGMQVEQVLRRLGTVTGTIPEDRLPALERIEGVASVERERRYRLPPPDEPVQ</sequence>
<reference evidence="1" key="2">
    <citation type="submission" date="2020-09" db="EMBL/GenBank/DDBJ databases">
        <authorList>
            <person name="Sun Q."/>
            <person name="Zhou Y."/>
        </authorList>
    </citation>
    <scope>NUCLEOTIDE SEQUENCE</scope>
    <source>
        <strain evidence="1">CGMCC 1.12187</strain>
    </source>
</reference>
<organism evidence="1 2">
    <name type="scientific">Kocuria dechangensis</name>
    <dbReference type="NCBI Taxonomy" id="1176249"/>
    <lineage>
        <taxon>Bacteria</taxon>
        <taxon>Bacillati</taxon>
        <taxon>Actinomycetota</taxon>
        <taxon>Actinomycetes</taxon>
        <taxon>Micrococcales</taxon>
        <taxon>Micrococcaceae</taxon>
        <taxon>Kocuria</taxon>
    </lineage>
</organism>
<dbReference type="EMBL" id="BMEQ01000013">
    <property type="protein sequence ID" value="GGG61036.1"/>
    <property type="molecule type" value="Genomic_DNA"/>
</dbReference>